<dbReference type="EMBL" id="LAZR01013695">
    <property type="protein sequence ID" value="KKM20792.1"/>
    <property type="molecule type" value="Genomic_DNA"/>
</dbReference>
<sequence>MSKIPKPRVYDNVELLDMSKIFGWVKRIIDNETVLVVWSDTIPDKEQEVKIKNLALVRRIK</sequence>
<comment type="caution">
    <text evidence="1">The sequence shown here is derived from an EMBL/GenBank/DDBJ whole genome shotgun (WGS) entry which is preliminary data.</text>
</comment>
<organism evidence="1">
    <name type="scientific">marine sediment metagenome</name>
    <dbReference type="NCBI Taxonomy" id="412755"/>
    <lineage>
        <taxon>unclassified sequences</taxon>
        <taxon>metagenomes</taxon>
        <taxon>ecological metagenomes</taxon>
    </lineage>
</organism>
<proteinExistence type="predicted"/>
<accession>A0A0F9I011</accession>
<protein>
    <submittedName>
        <fullName evidence="1">Uncharacterized protein</fullName>
    </submittedName>
</protein>
<evidence type="ECO:0000313" key="1">
    <source>
        <dbReference type="EMBL" id="KKM20792.1"/>
    </source>
</evidence>
<gene>
    <name evidence="1" type="ORF">LCGC14_1641910</name>
</gene>
<name>A0A0F9I011_9ZZZZ</name>
<dbReference type="AlphaFoldDB" id="A0A0F9I011"/>
<reference evidence="1" key="1">
    <citation type="journal article" date="2015" name="Nature">
        <title>Complex archaea that bridge the gap between prokaryotes and eukaryotes.</title>
        <authorList>
            <person name="Spang A."/>
            <person name="Saw J.H."/>
            <person name="Jorgensen S.L."/>
            <person name="Zaremba-Niedzwiedzka K."/>
            <person name="Martijn J."/>
            <person name="Lind A.E."/>
            <person name="van Eijk R."/>
            <person name="Schleper C."/>
            <person name="Guy L."/>
            <person name="Ettema T.J."/>
        </authorList>
    </citation>
    <scope>NUCLEOTIDE SEQUENCE</scope>
</reference>